<accession>E6SG09</accession>
<dbReference type="PANTHER" id="PTHR39203">
    <property type="entry name" value="CYTOPLASMIC PROTEIN-RELATED"/>
    <property type="match status" value="1"/>
</dbReference>
<sequence>MDAPEPGTDDSSEIESFWQVAKVRAKLNPTGYYTGERPLGSLRPPAWAFGATPEQADELLALLLSGTKTATAGALWDYEAEGEELPTPGALGIVTDGHGVPHALVVTTQVDVVPFDEVSAEHAHLEGEGDRSLATWREVHERFFTEHAVHTRGFTPSMPVVLERFDVLYSDPSAGSDMG</sequence>
<dbReference type="Gene3D" id="3.10.400.10">
    <property type="entry name" value="Sulfate adenylyltransferase"/>
    <property type="match status" value="1"/>
</dbReference>
<organism evidence="2 3">
    <name type="scientific">Intrasporangium calvum (strain ATCC 23552 / DSM 43043 / JCM 3097 / NBRC 12989 / NCIMB 10167 / NRRL B-3866 / 7 KIP)</name>
    <dbReference type="NCBI Taxonomy" id="710696"/>
    <lineage>
        <taxon>Bacteria</taxon>
        <taxon>Bacillati</taxon>
        <taxon>Actinomycetota</taxon>
        <taxon>Actinomycetes</taxon>
        <taxon>Micrococcales</taxon>
        <taxon>Intrasporangiaceae</taxon>
        <taxon>Intrasporangium</taxon>
    </lineage>
</organism>
<dbReference type="InterPro" id="IPR007374">
    <property type="entry name" value="ASCH_domain"/>
</dbReference>
<dbReference type="OrthoDB" id="9807542at2"/>
<dbReference type="RefSeq" id="WP_013494275.1">
    <property type="nucleotide sequence ID" value="NC_014830.1"/>
</dbReference>
<evidence type="ECO:0000313" key="2">
    <source>
        <dbReference type="EMBL" id="ADU49963.1"/>
    </source>
</evidence>
<feature type="domain" description="ASCH" evidence="1">
    <location>
        <begin position="47"/>
        <end position="169"/>
    </location>
</feature>
<name>E6SG09_INTC7</name>
<proteinExistence type="predicted"/>
<dbReference type="STRING" id="710696.Intca_3485"/>
<dbReference type="EMBL" id="CP002343">
    <property type="protein sequence ID" value="ADU49963.1"/>
    <property type="molecule type" value="Genomic_DNA"/>
</dbReference>
<evidence type="ECO:0000259" key="1">
    <source>
        <dbReference type="SMART" id="SM01022"/>
    </source>
</evidence>
<dbReference type="AlphaFoldDB" id="E6SG09"/>
<dbReference type="eggNOG" id="COG4405">
    <property type="taxonomic scope" value="Bacteria"/>
</dbReference>
<reference evidence="2 3" key="1">
    <citation type="journal article" date="2010" name="Stand. Genomic Sci.">
        <title>Complete genome sequence of Intrasporangium calvum type strain (7 KIP).</title>
        <authorList>
            <person name="Del Rio T.G."/>
            <person name="Chertkov O."/>
            <person name="Yasawong M."/>
            <person name="Lucas S."/>
            <person name="Deshpande S."/>
            <person name="Cheng J.F."/>
            <person name="Detter C."/>
            <person name="Tapia R."/>
            <person name="Han C."/>
            <person name="Goodwin L."/>
            <person name="Pitluck S."/>
            <person name="Liolios K."/>
            <person name="Ivanova N."/>
            <person name="Mavromatis K."/>
            <person name="Pati A."/>
            <person name="Chen A."/>
            <person name="Palaniappan K."/>
            <person name="Land M."/>
            <person name="Hauser L."/>
            <person name="Chang Y.J."/>
            <person name="Jeffries C.D."/>
            <person name="Rohde M."/>
            <person name="Pukall R."/>
            <person name="Sikorski J."/>
            <person name="Goker M."/>
            <person name="Woyke T."/>
            <person name="Bristow J."/>
            <person name="Eisen J.A."/>
            <person name="Markowitz V."/>
            <person name="Hugenholtz P."/>
            <person name="Kyrpides N.C."/>
            <person name="Klenk H.P."/>
            <person name="Lapidus A."/>
        </authorList>
    </citation>
    <scope>NUCLEOTIDE SEQUENCE [LARGE SCALE GENOMIC DNA]</scope>
    <source>
        <strain evidence="3">ATCC 23552 / DSM 43043 / JCM 3097 / NBRC 12989 / 7 KIP</strain>
    </source>
</reference>
<dbReference type="HOGENOM" id="CLU_102450_3_0_11"/>
<keyword evidence="3" id="KW-1185">Reference proteome</keyword>
<dbReference type="SMART" id="SM01022">
    <property type="entry name" value="ASCH"/>
    <property type="match status" value="1"/>
</dbReference>
<evidence type="ECO:0000313" key="3">
    <source>
        <dbReference type="Proteomes" id="UP000008914"/>
    </source>
</evidence>
<dbReference type="SUPFAM" id="SSF88697">
    <property type="entry name" value="PUA domain-like"/>
    <property type="match status" value="1"/>
</dbReference>
<dbReference type="PANTHER" id="PTHR39203:SF1">
    <property type="entry name" value="CYTOPLASMIC PROTEIN"/>
    <property type="match status" value="1"/>
</dbReference>
<dbReference type="CDD" id="cd06553">
    <property type="entry name" value="ASCH_Ef3133_like"/>
    <property type="match status" value="1"/>
</dbReference>
<dbReference type="Proteomes" id="UP000008914">
    <property type="component" value="Chromosome"/>
</dbReference>
<dbReference type="InterPro" id="IPR009326">
    <property type="entry name" value="DUF984"/>
</dbReference>
<gene>
    <name evidence="2" type="ordered locus">Intca_3485</name>
</gene>
<dbReference type="InterPro" id="IPR015947">
    <property type="entry name" value="PUA-like_sf"/>
</dbReference>
<protein>
    <recommendedName>
        <fullName evidence="1">ASCH domain-containing protein</fullName>
    </recommendedName>
</protein>
<dbReference type="KEGG" id="ica:Intca_3485"/>
<dbReference type="Pfam" id="PF04266">
    <property type="entry name" value="ASCH"/>
    <property type="match status" value="1"/>
</dbReference>